<organism evidence="12 13">
    <name type="scientific">Adlercreutzia caecimuris</name>
    <dbReference type="NCBI Taxonomy" id="671266"/>
    <lineage>
        <taxon>Bacteria</taxon>
        <taxon>Bacillati</taxon>
        <taxon>Actinomycetota</taxon>
        <taxon>Coriobacteriia</taxon>
        <taxon>Eggerthellales</taxon>
        <taxon>Eggerthellaceae</taxon>
        <taxon>Adlercreutzia</taxon>
    </lineage>
</organism>
<dbReference type="Pfam" id="PF00999">
    <property type="entry name" value="Na_H_Exchanger"/>
    <property type="match status" value="1"/>
</dbReference>
<evidence type="ECO:0000313" key="13">
    <source>
        <dbReference type="Proteomes" id="UP000308978"/>
    </source>
</evidence>
<keyword evidence="5 10" id="KW-1133">Transmembrane helix</keyword>
<feature type="transmembrane region" description="Helical" evidence="10">
    <location>
        <begin position="152"/>
        <end position="178"/>
    </location>
</feature>
<dbReference type="Gene3D" id="6.10.140.1330">
    <property type="match status" value="1"/>
</dbReference>
<evidence type="ECO:0000256" key="7">
    <source>
        <dbReference type="ARBA" id="ARBA00023065"/>
    </source>
</evidence>
<dbReference type="RefSeq" id="WP_136435965.1">
    <property type="nucleotide sequence ID" value="NZ_SSTJ01000021.1"/>
</dbReference>
<evidence type="ECO:0000256" key="3">
    <source>
        <dbReference type="ARBA" id="ARBA00022475"/>
    </source>
</evidence>
<dbReference type="GO" id="GO:0015385">
    <property type="term" value="F:sodium:proton antiporter activity"/>
    <property type="evidence" value="ECO:0007669"/>
    <property type="project" value="InterPro"/>
</dbReference>
<evidence type="ECO:0000256" key="8">
    <source>
        <dbReference type="ARBA" id="ARBA00023136"/>
    </source>
</evidence>
<dbReference type="GO" id="GO:0098719">
    <property type="term" value="P:sodium ion import across plasma membrane"/>
    <property type="evidence" value="ECO:0007669"/>
    <property type="project" value="TreeGrafter"/>
</dbReference>
<evidence type="ECO:0000256" key="4">
    <source>
        <dbReference type="ARBA" id="ARBA00022692"/>
    </source>
</evidence>
<evidence type="ECO:0000256" key="1">
    <source>
        <dbReference type="ARBA" id="ARBA00004651"/>
    </source>
</evidence>
<keyword evidence="8 10" id="KW-0472">Membrane</keyword>
<protein>
    <submittedName>
        <fullName evidence="12">Sodium:proton antiporter</fullName>
    </submittedName>
</protein>
<evidence type="ECO:0000256" key="5">
    <source>
        <dbReference type="ARBA" id="ARBA00022989"/>
    </source>
</evidence>
<feature type="transmembrane region" description="Helical" evidence="10">
    <location>
        <begin position="184"/>
        <end position="206"/>
    </location>
</feature>
<keyword evidence="7" id="KW-0406">Ion transport</keyword>
<reference evidence="12 13" key="1">
    <citation type="submission" date="2019-04" db="EMBL/GenBank/DDBJ databases">
        <title>Microbes associate with the intestines of laboratory mice.</title>
        <authorList>
            <person name="Navarre W."/>
            <person name="Wong E."/>
            <person name="Huang K.C."/>
            <person name="Tropini C."/>
            <person name="Ng K."/>
            <person name="Yu B."/>
        </authorList>
    </citation>
    <scope>NUCLEOTIDE SEQUENCE [LARGE SCALE GENOMIC DNA]</scope>
    <source>
        <strain evidence="12 13">NM80_B27</strain>
    </source>
</reference>
<feature type="transmembrane region" description="Helical" evidence="10">
    <location>
        <begin position="28"/>
        <end position="46"/>
    </location>
</feature>
<evidence type="ECO:0000256" key="2">
    <source>
        <dbReference type="ARBA" id="ARBA00022448"/>
    </source>
</evidence>
<feature type="transmembrane region" description="Helical" evidence="10">
    <location>
        <begin position="396"/>
        <end position="422"/>
    </location>
</feature>
<evidence type="ECO:0000256" key="9">
    <source>
        <dbReference type="ARBA" id="ARBA00023201"/>
    </source>
</evidence>
<sequence length="681" mass="74801">MEALTLSLLLLAAVLVSSLIDQIIPRVSLPLIQIALGLVIAVVAGGEVRVTLDPELFLVLFIAPLLYDEAKRADKVALWRERKPVLSLAIGLVVATALVIGFAVNAIVPSIPLAAAFALGAALGPTDAVAVSSLSKQVDIPERQASLLKGELLLNDASGIVSFQFALGAVVTGTFSLMSAGSDFLIEFIGGLLFGAVFGLLGNWVVKTARSIGVENTNFHVLFEVLIPFLIYLVSDACHVSGVIAVVVAGLINVTSPRGVIGPSVSRMNIVSGSVWHVLTYALNGIVFVLLGTQLPQAMRETWDDTTITNTTLIALVFGVTFLLLATRFLWVLVMDWVHVRRAEGRRFARRDVRSALITTFAGAKGAITLSIMFTIPVYLVYPDLDYKVLFPQRDLLIFLACGVIVCTLLLATFVVPLLAPARNEAEEELRRIDRDTATTLDIMRDVIEMLAAQQTPENRVETQAVIRSYNDRLARIKETNGIEDEPNVSLRLRALRWEYDRAVELLENEEVSSVVGYQYLTRLERTMDLLEHGRGTGRMRRLGIRARALLHRGVNAVLRELPGTTMASRTEEMRRLQVATRTYAVEHLEEAVASSQVPTEDAAELLMEYQRAAAALRSGRPTVTAVIKVGDRADEVKRAAYYYELEQIQEAYEADLLSRGAAKRLRENVQLMQMDLDDTV</sequence>
<dbReference type="InterPro" id="IPR006153">
    <property type="entry name" value="Cation/H_exchanger_TM"/>
</dbReference>
<feature type="transmembrane region" description="Helical" evidence="10">
    <location>
        <begin position="240"/>
        <end position="261"/>
    </location>
</feature>
<dbReference type="AlphaFoldDB" id="A0A4S4FVC9"/>
<name>A0A4S4FVC9_9ACTN</name>
<dbReference type="GO" id="GO:0005886">
    <property type="term" value="C:plasma membrane"/>
    <property type="evidence" value="ECO:0007669"/>
    <property type="project" value="UniProtKB-SubCell"/>
</dbReference>
<keyword evidence="9" id="KW-0739">Sodium transport</keyword>
<comment type="caution">
    <text evidence="12">The sequence shown here is derived from an EMBL/GenBank/DDBJ whole genome shotgun (WGS) entry which is preliminary data.</text>
</comment>
<keyword evidence="4 10" id="KW-0812">Transmembrane</keyword>
<gene>
    <name evidence="12" type="ORF">E5986_11080</name>
</gene>
<feature type="transmembrane region" description="Helical" evidence="10">
    <location>
        <begin position="355"/>
        <end position="376"/>
    </location>
</feature>
<proteinExistence type="predicted"/>
<feature type="transmembrane region" description="Helical" evidence="10">
    <location>
        <begin position="218"/>
        <end position="234"/>
    </location>
</feature>
<dbReference type="EMBL" id="SSTJ01000021">
    <property type="protein sequence ID" value="THG34850.1"/>
    <property type="molecule type" value="Genomic_DNA"/>
</dbReference>
<feature type="transmembrane region" description="Helical" evidence="10">
    <location>
        <begin position="113"/>
        <end position="131"/>
    </location>
</feature>
<dbReference type="Proteomes" id="UP000308978">
    <property type="component" value="Unassembled WGS sequence"/>
</dbReference>
<keyword evidence="2" id="KW-0813">Transport</keyword>
<dbReference type="GO" id="GO:0015386">
    <property type="term" value="F:potassium:proton antiporter activity"/>
    <property type="evidence" value="ECO:0007669"/>
    <property type="project" value="TreeGrafter"/>
</dbReference>
<feature type="transmembrane region" description="Helical" evidence="10">
    <location>
        <begin position="313"/>
        <end position="334"/>
    </location>
</feature>
<dbReference type="InterPro" id="IPR018422">
    <property type="entry name" value="Cation/H_exchanger_CPA1"/>
</dbReference>
<dbReference type="PANTHER" id="PTHR10110">
    <property type="entry name" value="SODIUM/HYDROGEN EXCHANGER"/>
    <property type="match status" value="1"/>
</dbReference>
<accession>A0A4S4FVC9</accession>
<keyword evidence="6" id="KW-0915">Sodium</keyword>
<keyword evidence="3" id="KW-1003">Cell membrane</keyword>
<evidence type="ECO:0000313" key="12">
    <source>
        <dbReference type="EMBL" id="THG34850.1"/>
    </source>
</evidence>
<comment type="subcellular location">
    <subcellularLocation>
        <location evidence="1">Cell membrane</location>
        <topology evidence="1">Multi-pass membrane protein</topology>
    </subcellularLocation>
</comment>
<evidence type="ECO:0000256" key="10">
    <source>
        <dbReference type="SAM" id="Phobius"/>
    </source>
</evidence>
<evidence type="ECO:0000256" key="6">
    <source>
        <dbReference type="ARBA" id="ARBA00023053"/>
    </source>
</evidence>
<dbReference type="GO" id="GO:0051453">
    <property type="term" value="P:regulation of intracellular pH"/>
    <property type="evidence" value="ECO:0007669"/>
    <property type="project" value="TreeGrafter"/>
</dbReference>
<evidence type="ECO:0000259" key="11">
    <source>
        <dbReference type="Pfam" id="PF00999"/>
    </source>
</evidence>
<feature type="transmembrane region" description="Helical" evidence="10">
    <location>
        <begin position="85"/>
        <end position="107"/>
    </location>
</feature>
<dbReference type="PANTHER" id="PTHR10110:SF86">
    <property type="entry name" value="SODIUM_HYDROGEN EXCHANGER 7"/>
    <property type="match status" value="1"/>
</dbReference>
<feature type="transmembrane region" description="Helical" evidence="10">
    <location>
        <begin position="273"/>
        <end position="293"/>
    </location>
</feature>
<feature type="domain" description="Cation/H+ exchanger transmembrane" evidence="11">
    <location>
        <begin position="22"/>
        <end position="418"/>
    </location>
</feature>